<evidence type="ECO:0000256" key="2">
    <source>
        <dbReference type="ARBA" id="ARBA00022692"/>
    </source>
</evidence>
<evidence type="ECO:0000256" key="3">
    <source>
        <dbReference type="ARBA" id="ARBA00022989"/>
    </source>
</evidence>
<comment type="caution">
    <text evidence="6">The sequence shown here is derived from an EMBL/GenBank/DDBJ whole genome shotgun (WGS) entry which is preliminary data.</text>
</comment>
<accession>A0A8S3UHH9</accession>
<evidence type="ECO:0000313" key="7">
    <source>
        <dbReference type="Proteomes" id="UP000683360"/>
    </source>
</evidence>
<feature type="transmembrane region" description="Helical" evidence="5">
    <location>
        <begin position="37"/>
        <end position="58"/>
    </location>
</feature>
<feature type="transmembrane region" description="Helical" evidence="5">
    <location>
        <begin position="70"/>
        <end position="90"/>
    </location>
</feature>
<dbReference type="Proteomes" id="UP000683360">
    <property type="component" value="Unassembled WGS sequence"/>
</dbReference>
<dbReference type="Pfam" id="PF00335">
    <property type="entry name" value="Tetraspanin"/>
    <property type="match status" value="1"/>
</dbReference>
<comment type="subcellular location">
    <subcellularLocation>
        <location evidence="1">Membrane</location>
        <topology evidence="1">Multi-pass membrane protein</topology>
    </subcellularLocation>
</comment>
<feature type="transmembrane region" description="Helical" evidence="5">
    <location>
        <begin position="266"/>
        <end position="286"/>
    </location>
</feature>
<evidence type="ECO:0000313" key="6">
    <source>
        <dbReference type="EMBL" id="CAG2245124.1"/>
    </source>
</evidence>
<name>A0A8S3UHH9_MYTED</name>
<protein>
    <recommendedName>
        <fullName evidence="8">Tetraspanin</fullName>
    </recommendedName>
</protein>
<evidence type="ECO:0008006" key="8">
    <source>
        <dbReference type="Google" id="ProtNLM"/>
    </source>
</evidence>
<keyword evidence="3 5" id="KW-1133">Transmembrane helix</keyword>
<proteinExistence type="predicted"/>
<gene>
    <name evidence="6" type="ORF">MEDL_57149</name>
</gene>
<organism evidence="6 7">
    <name type="scientific">Mytilus edulis</name>
    <name type="common">Blue mussel</name>
    <dbReference type="NCBI Taxonomy" id="6550"/>
    <lineage>
        <taxon>Eukaryota</taxon>
        <taxon>Metazoa</taxon>
        <taxon>Spiralia</taxon>
        <taxon>Lophotrochozoa</taxon>
        <taxon>Mollusca</taxon>
        <taxon>Bivalvia</taxon>
        <taxon>Autobranchia</taxon>
        <taxon>Pteriomorphia</taxon>
        <taxon>Mytilida</taxon>
        <taxon>Mytiloidea</taxon>
        <taxon>Mytilidae</taxon>
        <taxon>Mytilinae</taxon>
        <taxon>Mytilus</taxon>
    </lineage>
</organism>
<keyword evidence="7" id="KW-1185">Reference proteome</keyword>
<evidence type="ECO:0000256" key="5">
    <source>
        <dbReference type="SAM" id="Phobius"/>
    </source>
</evidence>
<feature type="transmembrane region" description="Helical" evidence="5">
    <location>
        <begin position="501"/>
        <end position="522"/>
    </location>
</feature>
<sequence length="551" mass="62346">MMAIYIKVGDDILDDDVIKVVNMHEVSGMSFGSTVKAIVYSLTGVFVLELLTGIFGIWGAFGQRKQMLEIIVGGGLLGLGLTLIGDNFIYDSSLKYIFYQIQFYDYYFFDILVGLAVSNVIFGILAIVISIIGIVGSWRKSSGFLITDDMKDQLYIQQNGYYYNNTQNKLTENWNNMIMKLQCCGVFWFSDTSFGGIYEYQFCCKNAHESRMDAGSYYTTSSNNLDYFGSCGGYKRDTCTGKIVFKTKMFIGWFLGIVSKISLLHFILYGIVLICNIGTLGLAIYVRYDSVFGNIDIQALLSEFIIADQTLTRALNMFSIVVVTFSSASIVLLIYSFGFMVSTKWRRLLLLINVGFWSIMTVANLVQIGLWKEFMSQAVTDIEHRISIKYVNSHYTYMFSHASGHYDRETSLSWNTLFVKAKCCGVRTEVFALFATSNWKNQADSHSQIIPVQCCKSQTEVYPYGSEYDFNCTHTLLSGYYHDQGCDTAIVNKLESYSVPFFVFISIAITAQIGIIATTIFYEFIMTKRDNAIGVKVENIELKELKESEES</sequence>
<evidence type="ECO:0000256" key="1">
    <source>
        <dbReference type="ARBA" id="ARBA00004141"/>
    </source>
</evidence>
<keyword evidence="2 5" id="KW-0812">Transmembrane</keyword>
<keyword evidence="4 5" id="KW-0472">Membrane</keyword>
<dbReference type="GO" id="GO:0016020">
    <property type="term" value="C:membrane"/>
    <property type="evidence" value="ECO:0007669"/>
    <property type="project" value="UniProtKB-SubCell"/>
</dbReference>
<feature type="transmembrane region" description="Helical" evidence="5">
    <location>
        <begin position="106"/>
        <end position="135"/>
    </location>
</feature>
<dbReference type="OrthoDB" id="6151390at2759"/>
<dbReference type="InterPro" id="IPR018499">
    <property type="entry name" value="Tetraspanin/Peripherin"/>
</dbReference>
<feature type="transmembrane region" description="Helical" evidence="5">
    <location>
        <begin position="317"/>
        <end position="341"/>
    </location>
</feature>
<evidence type="ECO:0000256" key="4">
    <source>
        <dbReference type="ARBA" id="ARBA00023136"/>
    </source>
</evidence>
<reference evidence="6" key="1">
    <citation type="submission" date="2021-03" db="EMBL/GenBank/DDBJ databases">
        <authorList>
            <person name="Bekaert M."/>
        </authorList>
    </citation>
    <scope>NUCLEOTIDE SEQUENCE</scope>
</reference>
<dbReference type="EMBL" id="CAJPWZ010002759">
    <property type="protein sequence ID" value="CAG2245124.1"/>
    <property type="molecule type" value="Genomic_DNA"/>
</dbReference>
<feature type="transmembrane region" description="Helical" evidence="5">
    <location>
        <begin position="348"/>
        <end position="370"/>
    </location>
</feature>
<dbReference type="AlphaFoldDB" id="A0A8S3UHH9"/>